<evidence type="ECO:0000256" key="3">
    <source>
        <dbReference type="PROSITE-ProRule" id="PRU00182"/>
    </source>
</evidence>
<accession>A0AAJ5VTD7</accession>
<dbReference type="PANTHER" id="PTHR32319">
    <property type="entry name" value="BACTERIAL HEMOLYSIN-LIKE PROTEIN"/>
    <property type="match status" value="1"/>
</dbReference>
<evidence type="ECO:0000313" key="6">
    <source>
        <dbReference type="Proteomes" id="UP001217476"/>
    </source>
</evidence>
<dbReference type="AlphaFoldDB" id="A0AAJ5VTD7"/>
<dbReference type="GO" id="GO:0008168">
    <property type="term" value="F:methyltransferase activity"/>
    <property type="evidence" value="ECO:0007669"/>
    <property type="project" value="UniProtKB-KW"/>
</dbReference>
<keyword evidence="1 3" id="KW-0694">RNA-binding</keyword>
<dbReference type="InterPro" id="IPR002877">
    <property type="entry name" value="RNA_MeTrfase_FtsJ_dom"/>
</dbReference>
<sequence>MSERIRLDLALEQRGLVPSRARARDAILRGTVTINGATADKPNRMVGRDDVLALSDPAANYVSRAALKLVAGLDAGTIDPSGKTCIDVGASTGGFTQVLMERGARRIYAVDVGHDQFHDRLKGSDRVVSMEGVNARDLTTGDIPEPIDLLVSDISFVSVTKVLDAPLALCTPTAEAVILFKPQFEVGRENVGKGGIVNDEAAIATALTDVIAYVEGHGFKHRVSVTSPIAGGDGNVETVLVFGRSA</sequence>
<dbReference type="NCBIfam" id="TIGR00478">
    <property type="entry name" value="tly"/>
    <property type="match status" value="1"/>
</dbReference>
<evidence type="ECO:0000259" key="4">
    <source>
        <dbReference type="SMART" id="SM00363"/>
    </source>
</evidence>
<dbReference type="SUPFAM" id="SSF53335">
    <property type="entry name" value="S-adenosyl-L-methionine-dependent methyltransferases"/>
    <property type="match status" value="1"/>
</dbReference>
<dbReference type="GO" id="GO:0003723">
    <property type="term" value="F:RNA binding"/>
    <property type="evidence" value="ECO:0007669"/>
    <property type="project" value="UniProtKB-KW"/>
</dbReference>
<dbReference type="PIRSF" id="PIRSF005578">
    <property type="entry name" value="TlyA"/>
    <property type="match status" value="1"/>
</dbReference>
<evidence type="ECO:0000256" key="1">
    <source>
        <dbReference type="ARBA" id="ARBA00022884"/>
    </source>
</evidence>
<dbReference type="Pfam" id="PF01479">
    <property type="entry name" value="S4"/>
    <property type="match status" value="1"/>
</dbReference>
<dbReference type="InterPro" id="IPR047048">
    <property type="entry name" value="TlyA"/>
</dbReference>
<dbReference type="Gene3D" id="3.40.50.150">
    <property type="entry name" value="Vaccinia Virus protein VP39"/>
    <property type="match status" value="1"/>
</dbReference>
<dbReference type="Gene3D" id="3.10.290.10">
    <property type="entry name" value="RNA-binding S4 domain"/>
    <property type="match status" value="1"/>
</dbReference>
<dbReference type="GO" id="GO:0032259">
    <property type="term" value="P:methylation"/>
    <property type="evidence" value="ECO:0007669"/>
    <property type="project" value="UniProtKB-KW"/>
</dbReference>
<comment type="similarity">
    <text evidence="2">Belongs to the TlyA family.</text>
</comment>
<dbReference type="InterPro" id="IPR036986">
    <property type="entry name" value="S4_RNA-bd_sf"/>
</dbReference>
<dbReference type="SUPFAM" id="SSF55174">
    <property type="entry name" value="Alpha-L RNA-binding motif"/>
    <property type="match status" value="1"/>
</dbReference>
<dbReference type="Pfam" id="PF01728">
    <property type="entry name" value="FtsJ"/>
    <property type="match status" value="1"/>
</dbReference>
<dbReference type="CDD" id="cd00165">
    <property type="entry name" value="S4"/>
    <property type="match status" value="1"/>
</dbReference>
<dbReference type="EMBL" id="CP119312">
    <property type="protein sequence ID" value="WEK03004.1"/>
    <property type="molecule type" value="Genomic_DNA"/>
</dbReference>
<dbReference type="SMART" id="SM00363">
    <property type="entry name" value="S4"/>
    <property type="match status" value="1"/>
</dbReference>
<dbReference type="Proteomes" id="UP001217476">
    <property type="component" value="Chromosome"/>
</dbReference>
<dbReference type="InterPro" id="IPR004538">
    <property type="entry name" value="Hemolysin_A/TlyA"/>
</dbReference>
<dbReference type="InterPro" id="IPR029063">
    <property type="entry name" value="SAM-dependent_MTases_sf"/>
</dbReference>
<organism evidence="5 6">
    <name type="scientific">Candidatus Devosia phytovorans</name>
    <dbReference type="NCBI Taxonomy" id="3121372"/>
    <lineage>
        <taxon>Bacteria</taxon>
        <taxon>Pseudomonadati</taxon>
        <taxon>Pseudomonadota</taxon>
        <taxon>Alphaproteobacteria</taxon>
        <taxon>Hyphomicrobiales</taxon>
        <taxon>Devosiaceae</taxon>
        <taxon>Devosia</taxon>
    </lineage>
</organism>
<dbReference type="PROSITE" id="PS50889">
    <property type="entry name" value="S4"/>
    <property type="match status" value="1"/>
</dbReference>
<name>A0AAJ5VTD7_9HYPH</name>
<dbReference type="InterPro" id="IPR002942">
    <property type="entry name" value="S4_RNA-bd"/>
</dbReference>
<keyword evidence="5" id="KW-0808">Transferase</keyword>
<reference evidence="5" key="1">
    <citation type="submission" date="2023-03" db="EMBL/GenBank/DDBJ databases">
        <title>Andean soil-derived lignocellulolytic bacterial consortium as a source of novel taxa and putative plastic-active enzymes.</title>
        <authorList>
            <person name="Diaz-Garcia L."/>
            <person name="Chuvochina M."/>
            <person name="Feuerriegel G."/>
            <person name="Bunk B."/>
            <person name="Sproer C."/>
            <person name="Streit W.R."/>
            <person name="Rodriguez L.M."/>
            <person name="Overmann J."/>
            <person name="Jimenez D.J."/>
        </authorList>
    </citation>
    <scope>NUCLEOTIDE SEQUENCE</scope>
    <source>
        <strain evidence="5">MAG 4196</strain>
    </source>
</reference>
<dbReference type="PANTHER" id="PTHR32319:SF0">
    <property type="entry name" value="BACTERIAL HEMOLYSIN-LIKE PROTEIN"/>
    <property type="match status" value="1"/>
</dbReference>
<gene>
    <name evidence="5" type="ORF">P0Y65_12395</name>
</gene>
<protein>
    <submittedName>
        <fullName evidence="5">TlyA family RNA methyltransferase</fullName>
    </submittedName>
</protein>
<evidence type="ECO:0000256" key="2">
    <source>
        <dbReference type="ARBA" id="ARBA00029460"/>
    </source>
</evidence>
<proteinExistence type="inferred from homology"/>
<feature type="domain" description="RNA-binding S4" evidence="4">
    <location>
        <begin position="5"/>
        <end position="70"/>
    </location>
</feature>
<evidence type="ECO:0000313" key="5">
    <source>
        <dbReference type="EMBL" id="WEK03004.1"/>
    </source>
</evidence>
<keyword evidence="5" id="KW-0489">Methyltransferase</keyword>